<evidence type="ECO:0000313" key="2">
    <source>
        <dbReference type="EMBL" id="KAH6656986.1"/>
    </source>
</evidence>
<dbReference type="RefSeq" id="XP_045961220.1">
    <property type="nucleotide sequence ID" value="XM_046095254.1"/>
</dbReference>
<organism evidence="2 3">
    <name type="scientific">Truncatella angustata</name>
    <dbReference type="NCBI Taxonomy" id="152316"/>
    <lineage>
        <taxon>Eukaryota</taxon>
        <taxon>Fungi</taxon>
        <taxon>Dikarya</taxon>
        <taxon>Ascomycota</taxon>
        <taxon>Pezizomycotina</taxon>
        <taxon>Sordariomycetes</taxon>
        <taxon>Xylariomycetidae</taxon>
        <taxon>Amphisphaeriales</taxon>
        <taxon>Sporocadaceae</taxon>
        <taxon>Truncatella</taxon>
    </lineage>
</organism>
<evidence type="ECO:0000256" key="1">
    <source>
        <dbReference type="SAM" id="Phobius"/>
    </source>
</evidence>
<dbReference type="GeneID" id="70124147"/>
<dbReference type="AlphaFoldDB" id="A0A9P8URQ2"/>
<keyword evidence="1" id="KW-1133">Transmembrane helix</keyword>
<reference evidence="2" key="1">
    <citation type="journal article" date="2021" name="Nat. Commun.">
        <title>Genetic determinants of endophytism in the Arabidopsis root mycobiome.</title>
        <authorList>
            <person name="Mesny F."/>
            <person name="Miyauchi S."/>
            <person name="Thiergart T."/>
            <person name="Pickel B."/>
            <person name="Atanasova L."/>
            <person name="Karlsson M."/>
            <person name="Huettel B."/>
            <person name="Barry K.W."/>
            <person name="Haridas S."/>
            <person name="Chen C."/>
            <person name="Bauer D."/>
            <person name="Andreopoulos W."/>
            <person name="Pangilinan J."/>
            <person name="LaButti K."/>
            <person name="Riley R."/>
            <person name="Lipzen A."/>
            <person name="Clum A."/>
            <person name="Drula E."/>
            <person name="Henrissat B."/>
            <person name="Kohler A."/>
            <person name="Grigoriev I.V."/>
            <person name="Martin F.M."/>
            <person name="Hacquard S."/>
        </authorList>
    </citation>
    <scope>NUCLEOTIDE SEQUENCE</scope>
    <source>
        <strain evidence="2">MPI-SDFR-AT-0073</strain>
    </source>
</reference>
<accession>A0A9P8URQ2</accession>
<dbReference type="Proteomes" id="UP000758603">
    <property type="component" value="Unassembled WGS sequence"/>
</dbReference>
<keyword evidence="1" id="KW-0472">Membrane</keyword>
<feature type="transmembrane region" description="Helical" evidence="1">
    <location>
        <begin position="146"/>
        <end position="164"/>
    </location>
</feature>
<protein>
    <submittedName>
        <fullName evidence="2">Uncharacterized protein</fullName>
    </submittedName>
</protein>
<sequence length="205" mass="22713">MGWAYRRNCSGRAVSAPSEPRLGLEYLLRTAATERTGVRSWKRTDVRSKLTIQSLPLISLHSISSCACLPSPLQLQRRQFLIFRIRVLLLGFFLLLVRSCLVAVAVTPLLATAVSSATIRLILCKKPNLTSRLPFPAPPSRTVATHLPYILYLALSAYILKAFVNSAQNPALALSDSEPGTILLAKFVLIARRRRLGHSQAWPLQ</sequence>
<gene>
    <name evidence="2" type="ORF">BKA67DRAFT_176869</name>
</gene>
<name>A0A9P8URQ2_9PEZI</name>
<proteinExistence type="predicted"/>
<comment type="caution">
    <text evidence="2">The sequence shown here is derived from an EMBL/GenBank/DDBJ whole genome shotgun (WGS) entry which is preliminary data.</text>
</comment>
<evidence type="ECO:0000313" key="3">
    <source>
        <dbReference type="Proteomes" id="UP000758603"/>
    </source>
</evidence>
<keyword evidence="3" id="KW-1185">Reference proteome</keyword>
<keyword evidence="1" id="KW-0812">Transmembrane</keyword>
<dbReference type="EMBL" id="JAGPXC010000002">
    <property type="protein sequence ID" value="KAH6656986.1"/>
    <property type="molecule type" value="Genomic_DNA"/>
</dbReference>
<feature type="transmembrane region" description="Helical" evidence="1">
    <location>
        <begin position="87"/>
        <end position="111"/>
    </location>
</feature>